<dbReference type="InterPro" id="IPR048359">
    <property type="entry name" value="EXOC6_Sec15_N"/>
</dbReference>
<reference evidence="4 5" key="1">
    <citation type="submission" date="2018-07" db="EMBL/GenBank/DDBJ databases">
        <title>A high quality draft genome assembly of the barn swallow (H. rustica rustica).</title>
        <authorList>
            <person name="Formenti G."/>
            <person name="Chiara M."/>
            <person name="Poveda L."/>
            <person name="Francoijs K.-J."/>
            <person name="Bonisoli-Alquati A."/>
            <person name="Canova L."/>
            <person name="Gianfranceschi L."/>
            <person name="Horner D.S."/>
            <person name="Saino N."/>
        </authorList>
    </citation>
    <scope>NUCLEOTIDE SEQUENCE [LARGE SCALE GENOMIC DNA]</scope>
    <source>
        <strain evidence="4">Chelidonia</strain>
        <tissue evidence="4">Blood</tissue>
    </source>
</reference>
<dbReference type="GO" id="GO:0000145">
    <property type="term" value="C:exocyst"/>
    <property type="evidence" value="ECO:0007669"/>
    <property type="project" value="TreeGrafter"/>
</dbReference>
<dbReference type="AlphaFoldDB" id="A0A3M0JJN4"/>
<dbReference type="EMBL" id="QRBI01000138">
    <property type="protein sequence ID" value="RMC01332.1"/>
    <property type="molecule type" value="Genomic_DNA"/>
</dbReference>
<name>A0A3M0JJN4_HIRRU</name>
<keyword evidence="5" id="KW-1185">Reference proteome</keyword>
<dbReference type="PANTHER" id="PTHR12702:SF3">
    <property type="entry name" value="EXOCYST COMPLEX COMPONENT 6B"/>
    <property type="match status" value="1"/>
</dbReference>
<feature type="coiled-coil region" evidence="1">
    <location>
        <begin position="1"/>
        <end position="71"/>
    </location>
</feature>
<accession>A0A3M0JJN4</accession>
<sequence length="384" mass="44290">MEKLEARIRNHDREIEKMCNFHYQGFVDSITELLKVRGEAQKLKNQVTDTNRKLQNEGKELILAMEELRQCRLQQRNISATVDKLTLCLPVLEMYSKLRDQMKSKRHYPALKTLEHLEHTFLPQVSHYRFCKVMVDNIPLLREEIKELSMSDLKDFLESIRKHSDKIGETAMKQPLLGLPRNPLEQENLEIFVTRNPLEQENLGIFVTRNPVAQETLEISCDQESPGTGEPGDLFVTRNPLAQENLEIFVTRNPLAQETLEISLRPWRSLCDQESPGTGEPGDLCDQESPGTGDPGDLFVTRNPVAQENLEIFVTRNPVEQENLEIFVTRNPLAQENLEIFVTRNPVEQENLEIFVTRNPLAQENLEIFVTRNPLAQENLEISL</sequence>
<evidence type="ECO:0000259" key="3">
    <source>
        <dbReference type="Pfam" id="PF20651"/>
    </source>
</evidence>
<dbReference type="GO" id="GO:0090522">
    <property type="term" value="P:vesicle tethering involved in exocytosis"/>
    <property type="evidence" value="ECO:0007669"/>
    <property type="project" value="InterPro"/>
</dbReference>
<dbReference type="STRING" id="333673.A0A3M0JJN4"/>
<protein>
    <recommendedName>
        <fullName evidence="3">Exocyst complex component EXOC6/Sec15 N-terminal domain-containing protein</fullName>
    </recommendedName>
</protein>
<dbReference type="GO" id="GO:0006893">
    <property type="term" value="P:Golgi to plasma membrane transport"/>
    <property type="evidence" value="ECO:0007669"/>
    <property type="project" value="TreeGrafter"/>
</dbReference>
<dbReference type="Pfam" id="PF20651">
    <property type="entry name" value="EXOC6_Sec15_N"/>
    <property type="match status" value="1"/>
</dbReference>
<dbReference type="PANTHER" id="PTHR12702">
    <property type="entry name" value="SEC15"/>
    <property type="match status" value="1"/>
</dbReference>
<dbReference type="Proteomes" id="UP000269221">
    <property type="component" value="Unassembled WGS sequence"/>
</dbReference>
<dbReference type="GO" id="GO:0016020">
    <property type="term" value="C:membrane"/>
    <property type="evidence" value="ECO:0007669"/>
    <property type="project" value="TreeGrafter"/>
</dbReference>
<organism evidence="4 5">
    <name type="scientific">Hirundo rustica rustica</name>
    <dbReference type="NCBI Taxonomy" id="333673"/>
    <lineage>
        <taxon>Eukaryota</taxon>
        <taxon>Metazoa</taxon>
        <taxon>Chordata</taxon>
        <taxon>Craniata</taxon>
        <taxon>Vertebrata</taxon>
        <taxon>Euteleostomi</taxon>
        <taxon>Archelosauria</taxon>
        <taxon>Archosauria</taxon>
        <taxon>Dinosauria</taxon>
        <taxon>Saurischia</taxon>
        <taxon>Theropoda</taxon>
        <taxon>Coelurosauria</taxon>
        <taxon>Aves</taxon>
        <taxon>Neognathae</taxon>
        <taxon>Neoaves</taxon>
        <taxon>Telluraves</taxon>
        <taxon>Australaves</taxon>
        <taxon>Passeriformes</taxon>
        <taxon>Sylvioidea</taxon>
        <taxon>Hirundinidae</taxon>
        <taxon>Hirundo</taxon>
    </lineage>
</organism>
<keyword evidence="1" id="KW-0175">Coiled coil</keyword>
<evidence type="ECO:0000313" key="5">
    <source>
        <dbReference type="Proteomes" id="UP000269221"/>
    </source>
</evidence>
<proteinExistence type="predicted"/>
<dbReference type="GO" id="GO:0006886">
    <property type="term" value="P:intracellular protein transport"/>
    <property type="evidence" value="ECO:0007669"/>
    <property type="project" value="InterPro"/>
</dbReference>
<evidence type="ECO:0000256" key="1">
    <source>
        <dbReference type="SAM" id="Coils"/>
    </source>
</evidence>
<dbReference type="OrthoDB" id="9214214at2759"/>
<feature type="domain" description="Exocyst complex component EXOC6/Sec15 N-terminal" evidence="3">
    <location>
        <begin position="3"/>
        <end position="172"/>
    </location>
</feature>
<evidence type="ECO:0000256" key="2">
    <source>
        <dbReference type="SAM" id="MobiDB-lite"/>
    </source>
</evidence>
<dbReference type="InterPro" id="IPR007225">
    <property type="entry name" value="EXOC6/Sec15"/>
</dbReference>
<gene>
    <name evidence="4" type="ORF">DUI87_22121</name>
</gene>
<comment type="caution">
    <text evidence="4">The sequence shown here is derived from an EMBL/GenBank/DDBJ whole genome shotgun (WGS) entry which is preliminary data.</text>
</comment>
<feature type="region of interest" description="Disordered" evidence="2">
    <location>
        <begin position="271"/>
        <end position="296"/>
    </location>
</feature>
<evidence type="ECO:0000313" key="4">
    <source>
        <dbReference type="EMBL" id="RMC01332.1"/>
    </source>
</evidence>